<organism evidence="1">
    <name type="scientific">Strongyloides stercoralis</name>
    <name type="common">Threadworm</name>
    <dbReference type="NCBI Taxonomy" id="6248"/>
    <lineage>
        <taxon>Eukaryota</taxon>
        <taxon>Metazoa</taxon>
        <taxon>Ecdysozoa</taxon>
        <taxon>Nematoda</taxon>
        <taxon>Chromadorea</taxon>
        <taxon>Rhabditida</taxon>
        <taxon>Tylenchina</taxon>
        <taxon>Panagrolaimomorpha</taxon>
        <taxon>Strongyloidoidea</taxon>
        <taxon>Strongyloididae</taxon>
        <taxon>Strongyloides</taxon>
    </lineage>
</organism>
<dbReference type="SUPFAM" id="SSF56112">
    <property type="entry name" value="Protein kinase-like (PK-like)"/>
    <property type="match status" value="1"/>
</dbReference>
<reference evidence="1" key="1">
    <citation type="submission" date="2015-08" db="UniProtKB">
        <authorList>
            <consortium name="WormBaseParasite"/>
        </authorList>
    </citation>
    <scope>IDENTIFICATION</scope>
</reference>
<dbReference type="Gene3D" id="3.30.200.20">
    <property type="entry name" value="Phosphorylase Kinase, domain 1"/>
    <property type="match status" value="1"/>
</dbReference>
<protein>
    <submittedName>
        <fullName evidence="1">Protein kinase domain-containing protein</fullName>
    </submittedName>
</protein>
<sequence>MNDLKVPCYLSRNIHVNNLIGEDGFAKIYRGKFNHLSVAIKIQHGDNLSSKNEMLVLTTFSWAQCYFLI</sequence>
<dbReference type="InterPro" id="IPR011009">
    <property type="entry name" value="Kinase-like_dom_sf"/>
</dbReference>
<evidence type="ECO:0000313" key="1">
    <source>
        <dbReference type="WBParaSite" id="SSTP_0000277250.1"/>
    </source>
</evidence>
<proteinExistence type="predicted"/>
<dbReference type="AlphaFoldDB" id="A0A0K0DZW4"/>
<accession>A0A0K0DZW4</accession>
<dbReference type="WBParaSite" id="SSTP_0000277250.1">
    <property type="protein sequence ID" value="SSTP_0000277250.1"/>
    <property type="gene ID" value="SSTP_0000277250"/>
</dbReference>
<name>A0A0K0DZW4_STRER</name>